<feature type="chain" id="PRO_5013145641" description="Lipocalin-like domain-containing protein" evidence="1">
    <location>
        <begin position="18"/>
        <end position="142"/>
    </location>
</feature>
<proteinExistence type="predicted"/>
<dbReference type="AlphaFoldDB" id="A0A246FKX1"/>
<dbReference type="Proteomes" id="UP000197277">
    <property type="component" value="Unassembled WGS sequence"/>
</dbReference>
<evidence type="ECO:0000256" key="1">
    <source>
        <dbReference type="SAM" id="SignalP"/>
    </source>
</evidence>
<organism evidence="2 3">
    <name type="scientific">Hymenobacter amundsenii</name>
    <dbReference type="NCBI Taxonomy" id="2006685"/>
    <lineage>
        <taxon>Bacteria</taxon>
        <taxon>Pseudomonadati</taxon>
        <taxon>Bacteroidota</taxon>
        <taxon>Cytophagia</taxon>
        <taxon>Cytophagales</taxon>
        <taxon>Hymenobacteraceae</taxon>
        <taxon>Hymenobacter</taxon>
    </lineage>
</organism>
<protein>
    <recommendedName>
        <fullName evidence="4">Lipocalin-like domain-containing protein</fullName>
    </recommendedName>
</protein>
<name>A0A246FKX1_9BACT</name>
<keyword evidence="1" id="KW-0732">Signal</keyword>
<keyword evidence="3" id="KW-1185">Reference proteome</keyword>
<dbReference type="OrthoDB" id="799390at2"/>
<dbReference type="EMBL" id="NIRR01000012">
    <property type="protein sequence ID" value="OWP63370.1"/>
    <property type="molecule type" value="Genomic_DNA"/>
</dbReference>
<evidence type="ECO:0000313" key="3">
    <source>
        <dbReference type="Proteomes" id="UP000197277"/>
    </source>
</evidence>
<comment type="caution">
    <text evidence="2">The sequence shown here is derived from an EMBL/GenBank/DDBJ whole genome shotgun (WGS) entry which is preliminary data.</text>
</comment>
<dbReference type="RefSeq" id="WP_126546794.1">
    <property type="nucleotide sequence ID" value="NZ_NIRR01000012.1"/>
</dbReference>
<feature type="signal peptide" evidence="1">
    <location>
        <begin position="1"/>
        <end position="17"/>
    </location>
</feature>
<evidence type="ECO:0000313" key="2">
    <source>
        <dbReference type="EMBL" id="OWP63370.1"/>
    </source>
</evidence>
<gene>
    <name evidence="2" type="ORF">CDA63_09185</name>
</gene>
<sequence>MKTPLLLLAASTLLVFAGCEKTTSAPQSQEVLLTKTWKRGMQDKNTSTNPANVIFYPVQSCEQDDTFRFRADGTVLIDRGAIKCSQGESQTVTQAYSINRITNELTLDGQKFKLLEETGQQVKYAAQLSPGTGYSYQIFLLQ</sequence>
<reference evidence="2 3" key="1">
    <citation type="submission" date="2017-06" db="EMBL/GenBank/DDBJ databases">
        <title>Hymenobacter amundsenii sp. nov. isolated from regoliths in Antarctica.</title>
        <authorList>
            <person name="Sedlacek I."/>
            <person name="Kralova S."/>
            <person name="Pantucek R."/>
            <person name="Svec P."/>
            <person name="Holochova P."/>
            <person name="Stankova E."/>
            <person name="Vrbovska V."/>
            <person name="Busse H.-J."/>
        </authorList>
    </citation>
    <scope>NUCLEOTIDE SEQUENCE [LARGE SCALE GENOMIC DNA]</scope>
    <source>
        <strain evidence="2 3">CCM 8682</strain>
    </source>
</reference>
<evidence type="ECO:0008006" key="4">
    <source>
        <dbReference type="Google" id="ProtNLM"/>
    </source>
</evidence>
<dbReference type="PROSITE" id="PS51257">
    <property type="entry name" value="PROKAR_LIPOPROTEIN"/>
    <property type="match status" value="1"/>
</dbReference>
<accession>A0A246FKX1</accession>